<feature type="transmembrane region" description="Helical" evidence="7">
    <location>
        <begin position="105"/>
        <end position="130"/>
    </location>
</feature>
<feature type="domain" description="ABC transmembrane type-1" evidence="8">
    <location>
        <begin position="103"/>
        <end position="308"/>
    </location>
</feature>
<feature type="transmembrane region" description="Helical" evidence="7">
    <location>
        <begin position="12"/>
        <end position="34"/>
    </location>
</feature>
<protein>
    <submittedName>
        <fullName evidence="9">Peptide ABC transporter</fullName>
    </submittedName>
</protein>
<evidence type="ECO:0000256" key="3">
    <source>
        <dbReference type="ARBA" id="ARBA00022475"/>
    </source>
</evidence>
<keyword evidence="4 7" id="KW-0812">Transmembrane</keyword>
<dbReference type="EMBL" id="BMHC01000001">
    <property type="protein sequence ID" value="GGI20607.1"/>
    <property type="molecule type" value="Genomic_DNA"/>
</dbReference>
<gene>
    <name evidence="9" type="ORF">GCM10010987_10200</name>
</gene>
<comment type="subcellular location">
    <subcellularLocation>
        <location evidence="1 7">Cell membrane</location>
        <topology evidence="1 7">Multi-pass membrane protein</topology>
    </subcellularLocation>
</comment>
<feature type="transmembrane region" description="Helical" evidence="7">
    <location>
        <begin position="142"/>
        <end position="169"/>
    </location>
</feature>
<evidence type="ECO:0000256" key="6">
    <source>
        <dbReference type="ARBA" id="ARBA00023136"/>
    </source>
</evidence>
<accession>A0AA88B6I7</accession>
<evidence type="ECO:0000256" key="5">
    <source>
        <dbReference type="ARBA" id="ARBA00022989"/>
    </source>
</evidence>
<keyword evidence="3" id="KW-1003">Cell membrane</keyword>
<evidence type="ECO:0000256" key="4">
    <source>
        <dbReference type="ARBA" id="ARBA00022692"/>
    </source>
</evidence>
<dbReference type="PANTHER" id="PTHR43163">
    <property type="entry name" value="DIPEPTIDE TRANSPORT SYSTEM PERMEASE PROTEIN DPPB-RELATED"/>
    <property type="match status" value="1"/>
</dbReference>
<dbReference type="GO" id="GO:0071916">
    <property type="term" value="F:dipeptide transmembrane transporter activity"/>
    <property type="evidence" value="ECO:0007669"/>
    <property type="project" value="TreeGrafter"/>
</dbReference>
<proteinExistence type="inferred from homology"/>
<evidence type="ECO:0000259" key="8">
    <source>
        <dbReference type="PROSITE" id="PS50928"/>
    </source>
</evidence>
<comment type="similarity">
    <text evidence="7">Belongs to the binding-protein-dependent transport system permease family.</text>
</comment>
<dbReference type="SUPFAM" id="SSF161098">
    <property type="entry name" value="MetI-like"/>
    <property type="match status" value="1"/>
</dbReference>
<dbReference type="RefSeq" id="WP_230551318.1">
    <property type="nucleotide sequence ID" value="NZ_CP030051.1"/>
</dbReference>
<dbReference type="InterPro" id="IPR000515">
    <property type="entry name" value="MetI-like"/>
</dbReference>
<dbReference type="AlphaFoldDB" id="A0AA88B6I7"/>
<evidence type="ECO:0000256" key="1">
    <source>
        <dbReference type="ARBA" id="ARBA00004651"/>
    </source>
</evidence>
<reference evidence="9" key="2">
    <citation type="submission" date="2022-12" db="EMBL/GenBank/DDBJ databases">
        <authorList>
            <person name="Sun Q."/>
            <person name="Zhou Y."/>
        </authorList>
    </citation>
    <scope>NUCLEOTIDE SEQUENCE</scope>
    <source>
        <strain evidence="9">CGMCC 1.15034</strain>
    </source>
</reference>
<evidence type="ECO:0000256" key="7">
    <source>
        <dbReference type="RuleBase" id="RU363032"/>
    </source>
</evidence>
<dbReference type="InterPro" id="IPR045621">
    <property type="entry name" value="BPD_transp_1_N"/>
</dbReference>
<dbReference type="InterPro" id="IPR035906">
    <property type="entry name" value="MetI-like_sf"/>
</dbReference>
<name>A0AA88B6I7_9BRAD</name>
<feature type="transmembrane region" description="Helical" evidence="7">
    <location>
        <begin position="243"/>
        <end position="269"/>
    </location>
</feature>
<dbReference type="Gene3D" id="1.10.3720.10">
    <property type="entry name" value="MetI-like"/>
    <property type="match status" value="1"/>
</dbReference>
<evidence type="ECO:0000313" key="10">
    <source>
        <dbReference type="Proteomes" id="UP000625079"/>
    </source>
</evidence>
<feature type="transmembrane region" description="Helical" evidence="7">
    <location>
        <begin position="289"/>
        <end position="315"/>
    </location>
</feature>
<comment type="caution">
    <text evidence="9">The sequence shown here is derived from an EMBL/GenBank/DDBJ whole genome shotgun (WGS) entry which is preliminary data.</text>
</comment>
<evidence type="ECO:0000313" key="9">
    <source>
        <dbReference type="EMBL" id="GGI20607.1"/>
    </source>
</evidence>
<keyword evidence="5 7" id="KW-1133">Transmembrane helix</keyword>
<organism evidence="9 10">
    <name type="scientific">Bradyrhizobium guangdongense</name>
    <dbReference type="NCBI Taxonomy" id="1325090"/>
    <lineage>
        <taxon>Bacteria</taxon>
        <taxon>Pseudomonadati</taxon>
        <taxon>Pseudomonadota</taxon>
        <taxon>Alphaproteobacteria</taxon>
        <taxon>Hyphomicrobiales</taxon>
        <taxon>Nitrobacteraceae</taxon>
        <taxon>Bradyrhizobium</taxon>
    </lineage>
</organism>
<keyword evidence="2 7" id="KW-0813">Transport</keyword>
<keyword evidence="6 7" id="KW-0472">Membrane</keyword>
<dbReference type="GO" id="GO:0005886">
    <property type="term" value="C:plasma membrane"/>
    <property type="evidence" value="ECO:0007669"/>
    <property type="project" value="UniProtKB-SubCell"/>
</dbReference>
<dbReference type="CDD" id="cd06261">
    <property type="entry name" value="TM_PBP2"/>
    <property type="match status" value="1"/>
</dbReference>
<dbReference type="PROSITE" id="PS50928">
    <property type="entry name" value="ABC_TM1"/>
    <property type="match status" value="1"/>
</dbReference>
<evidence type="ECO:0000256" key="2">
    <source>
        <dbReference type="ARBA" id="ARBA00022448"/>
    </source>
</evidence>
<dbReference type="Pfam" id="PF00528">
    <property type="entry name" value="BPD_transp_1"/>
    <property type="match status" value="1"/>
</dbReference>
<reference evidence="9" key="1">
    <citation type="journal article" date="2014" name="Int. J. Syst. Evol. Microbiol.">
        <title>Complete genome sequence of Corynebacterium casei LMG S-19264T (=DSM 44701T), isolated from a smear-ripened cheese.</title>
        <authorList>
            <consortium name="US DOE Joint Genome Institute (JGI-PGF)"/>
            <person name="Walter F."/>
            <person name="Albersmeier A."/>
            <person name="Kalinowski J."/>
            <person name="Ruckert C."/>
        </authorList>
    </citation>
    <scope>NUCLEOTIDE SEQUENCE</scope>
    <source>
        <strain evidence="9">CGMCC 1.15034</strain>
    </source>
</reference>
<dbReference type="Proteomes" id="UP000625079">
    <property type="component" value="Unassembled WGS sequence"/>
</dbReference>
<feature type="transmembrane region" description="Helical" evidence="7">
    <location>
        <begin position="189"/>
        <end position="208"/>
    </location>
</feature>
<sequence length="322" mass="35607">MDRVMLRYLIRRLVALVPTFLLASVIVFSAIRLIPGNTIDMMMSQNDISASVQTREDLIKALGLDQPVLVQYWHWISSIVFHGDFGRSLWTGDSVTRLVAERMPITLYLGVLAMIFALLIALPVGIISAIRQNKPVDYLGRVFAITALSVPPFWLGTLVVVVPAMLWGIAPTVQYVRLTDDPLLSLRQMVPPAIVLGIALSGVTMRMTRTMVLEVMRQDYVRTAWSKGLDERTVVLRHVLKNALLPVITIVGLQLPLLIGGAVVIEQIFVISGMGQLLLMAVSQRDYPVITGIFLLVGVGVMTINLLVDISYALLDPKIRQG</sequence>
<dbReference type="PANTHER" id="PTHR43163:SF6">
    <property type="entry name" value="DIPEPTIDE TRANSPORT SYSTEM PERMEASE PROTEIN DPPB-RELATED"/>
    <property type="match status" value="1"/>
</dbReference>
<dbReference type="Pfam" id="PF19300">
    <property type="entry name" value="BPD_transp_1_N"/>
    <property type="match status" value="1"/>
</dbReference>